<evidence type="ECO:0000256" key="2">
    <source>
        <dbReference type="ARBA" id="ARBA00022723"/>
    </source>
</evidence>
<dbReference type="PANTHER" id="PTHR42813:SF7">
    <property type="entry name" value="ALCOHOL DEHYDROGENASE (ZN-DEPENDENT)-RELATED"/>
    <property type="match status" value="1"/>
</dbReference>
<dbReference type="GO" id="GO:0046872">
    <property type="term" value="F:metal ion binding"/>
    <property type="evidence" value="ECO:0007669"/>
    <property type="project" value="UniProtKB-KW"/>
</dbReference>
<evidence type="ECO:0000256" key="3">
    <source>
        <dbReference type="ARBA" id="ARBA00022833"/>
    </source>
</evidence>
<dbReference type="SUPFAM" id="SSF51735">
    <property type="entry name" value="NAD(P)-binding Rossmann-fold domains"/>
    <property type="match status" value="1"/>
</dbReference>
<keyword evidence="2" id="KW-0479">Metal-binding</keyword>
<protein>
    <submittedName>
        <fullName evidence="6">Threonine dehydrogenase-like Zn-dependent dehydrogenase</fullName>
    </submittedName>
</protein>
<keyword evidence="7" id="KW-1185">Reference proteome</keyword>
<keyword evidence="3" id="KW-0862">Zinc</keyword>
<dbReference type="Proteomes" id="UP000247781">
    <property type="component" value="Unassembled WGS sequence"/>
</dbReference>
<dbReference type="EMBL" id="QJJU01000005">
    <property type="protein sequence ID" value="PXX09937.1"/>
    <property type="molecule type" value="Genomic_DNA"/>
</dbReference>
<feature type="domain" description="Alcohol dehydrogenase-like N-terminal" evidence="5">
    <location>
        <begin position="25"/>
        <end position="141"/>
    </location>
</feature>
<evidence type="ECO:0000313" key="7">
    <source>
        <dbReference type="Proteomes" id="UP000247781"/>
    </source>
</evidence>
<comment type="cofactor">
    <cofactor evidence="1">
        <name>Zn(2+)</name>
        <dbReference type="ChEBI" id="CHEBI:29105"/>
    </cofactor>
</comment>
<dbReference type="SUPFAM" id="SSF50129">
    <property type="entry name" value="GroES-like"/>
    <property type="match status" value="1"/>
</dbReference>
<gene>
    <name evidence="6" type="ORF">C8E89_105291</name>
</gene>
<name>A0A318HIS3_9MYCO</name>
<evidence type="ECO:0000259" key="5">
    <source>
        <dbReference type="Pfam" id="PF08240"/>
    </source>
</evidence>
<reference evidence="7" key="1">
    <citation type="submission" date="2018-05" db="EMBL/GenBank/DDBJ databases">
        <authorList>
            <person name="Deangelis K."/>
            <person name="Huntemann M."/>
            <person name="Clum A."/>
            <person name="Pillay M."/>
            <person name="Palaniappan K."/>
            <person name="Varghese N."/>
            <person name="Mikhailova N."/>
            <person name="Stamatis D."/>
            <person name="Reddy T."/>
            <person name="Daum C."/>
            <person name="Shapiro N."/>
            <person name="Ivanova N."/>
            <person name="Kyrpides N."/>
            <person name="Woyke T."/>
        </authorList>
    </citation>
    <scope>NUCLEOTIDE SEQUENCE [LARGE SCALE GENOMIC DNA]</scope>
    <source>
        <strain evidence="7">GAS496</strain>
    </source>
</reference>
<feature type="domain" description="Alcohol dehydrogenase-like C-terminal" evidence="4">
    <location>
        <begin position="190"/>
        <end position="307"/>
    </location>
</feature>
<comment type="caution">
    <text evidence="6">The sequence shown here is derived from an EMBL/GenBank/DDBJ whole genome shotgun (WGS) entry which is preliminary data.</text>
</comment>
<proteinExistence type="predicted"/>
<dbReference type="Pfam" id="PF00107">
    <property type="entry name" value="ADH_zinc_N"/>
    <property type="match status" value="1"/>
</dbReference>
<dbReference type="AlphaFoldDB" id="A0A318HIS3"/>
<evidence type="ECO:0000256" key="1">
    <source>
        <dbReference type="ARBA" id="ARBA00001947"/>
    </source>
</evidence>
<dbReference type="Pfam" id="PF08240">
    <property type="entry name" value="ADH_N"/>
    <property type="match status" value="1"/>
</dbReference>
<dbReference type="Gene3D" id="3.90.180.10">
    <property type="entry name" value="Medium-chain alcohol dehydrogenases, catalytic domain"/>
    <property type="match status" value="1"/>
</dbReference>
<organism evidence="6 7">
    <name type="scientific">Mycolicibacterium moriokaense</name>
    <dbReference type="NCBI Taxonomy" id="39691"/>
    <lineage>
        <taxon>Bacteria</taxon>
        <taxon>Bacillati</taxon>
        <taxon>Actinomycetota</taxon>
        <taxon>Actinomycetes</taxon>
        <taxon>Mycobacteriales</taxon>
        <taxon>Mycobacteriaceae</taxon>
        <taxon>Mycolicibacterium</taxon>
    </lineage>
</organism>
<reference evidence="6 7" key="2">
    <citation type="submission" date="2018-06" db="EMBL/GenBank/DDBJ databases">
        <title>Sequencing of bacterial isolates from soil warming experiment in Harvard Forest, Massachusetts, USA.</title>
        <authorList>
            <person name="Deangelis K.PhD."/>
        </authorList>
    </citation>
    <scope>NUCLEOTIDE SEQUENCE [LARGE SCALE GENOMIC DNA]</scope>
    <source>
        <strain evidence="6 7">GAS496</strain>
    </source>
</reference>
<dbReference type="Gene3D" id="3.40.50.720">
    <property type="entry name" value="NAD(P)-binding Rossmann-like Domain"/>
    <property type="match status" value="1"/>
</dbReference>
<dbReference type="InterPro" id="IPR013149">
    <property type="entry name" value="ADH-like_C"/>
</dbReference>
<sequence>MQQLMFEAAGEYAWRDAPDPEIEAPEQAIVRPIAVACCDLDVAVAEGQLPMPPGHAVGHEGVAEVVAVGDAVREVNVGDRVIVPFQISCGSCPACRRGVTGSCASLPLMAMYGMAPIAGLDGGGFMADLVLVPFADAMLVPVGDTVDAVAIASISDNIPDGWRTVAPYRAELAALDPADRRVLVAGRRSIGLYAAAFASAYGAQVDYVDTDPQRLAMAEKLGATVHDKSKPDKSFDPYPITVHTTADPAVLAATIRATWPDGVCTDTGLYLGGVEMPLLAMYTRGLRFVTARVNARAAIPEVLELITTHCDLAPAVDRVVAWEDAPQAWPAMTGKTVFTRPVAARR</sequence>
<accession>A0A318HIS3</accession>
<dbReference type="PANTHER" id="PTHR42813">
    <property type="entry name" value="ZINC-TYPE ALCOHOL DEHYDROGENASE-LIKE"/>
    <property type="match status" value="1"/>
</dbReference>
<dbReference type="InterPro" id="IPR011032">
    <property type="entry name" value="GroES-like_sf"/>
</dbReference>
<dbReference type="InterPro" id="IPR036291">
    <property type="entry name" value="NAD(P)-bd_dom_sf"/>
</dbReference>
<evidence type="ECO:0000313" key="6">
    <source>
        <dbReference type="EMBL" id="PXX09937.1"/>
    </source>
</evidence>
<dbReference type="InterPro" id="IPR013154">
    <property type="entry name" value="ADH-like_N"/>
</dbReference>
<evidence type="ECO:0000259" key="4">
    <source>
        <dbReference type="Pfam" id="PF00107"/>
    </source>
</evidence>
<dbReference type="RefSeq" id="WP_110316030.1">
    <property type="nucleotide sequence ID" value="NZ_QJJU01000005.1"/>
</dbReference>
<dbReference type="OrthoDB" id="241504at2"/>